<evidence type="ECO:0000256" key="6">
    <source>
        <dbReference type="ARBA" id="ARBA00022705"/>
    </source>
</evidence>
<dbReference type="InterPro" id="IPR024728">
    <property type="entry name" value="PolY_HhH_motif"/>
</dbReference>
<dbReference type="InterPro" id="IPR043502">
    <property type="entry name" value="DNA/RNA_pol_sf"/>
</dbReference>
<gene>
    <name evidence="15" type="ORF">C7212DRAFT_287024</name>
</gene>
<dbReference type="SUPFAM" id="SSF100879">
    <property type="entry name" value="Lesion bypass DNA polymerase (Y-family), little finger domain"/>
    <property type="match status" value="1"/>
</dbReference>
<dbReference type="GO" id="GO:0046872">
    <property type="term" value="F:metal ion binding"/>
    <property type="evidence" value="ECO:0007669"/>
    <property type="project" value="UniProtKB-KW"/>
</dbReference>
<dbReference type="InterPro" id="IPR022880">
    <property type="entry name" value="DNApol_IV"/>
</dbReference>
<evidence type="ECO:0000256" key="3">
    <source>
        <dbReference type="ARBA" id="ARBA00016178"/>
    </source>
</evidence>
<evidence type="ECO:0000256" key="1">
    <source>
        <dbReference type="ARBA" id="ARBA00010945"/>
    </source>
</evidence>
<dbReference type="Gene3D" id="3.30.70.270">
    <property type="match status" value="1"/>
</dbReference>
<protein>
    <recommendedName>
        <fullName evidence="3">DNA polymerase kappa</fullName>
        <ecNumber evidence="2">2.7.7.7</ecNumber>
    </recommendedName>
</protein>
<keyword evidence="11" id="KW-0234">DNA repair</keyword>
<dbReference type="Pfam" id="PF00817">
    <property type="entry name" value="IMS"/>
    <property type="match status" value="1"/>
</dbReference>
<dbReference type="FunFam" id="3.40.1170.60:FF:000012">
    <property type="entry name" value="Putative DNA-directed polymerase kappa"/>
    <property type="match status" value="1"/>
</dbReference>
<dbReference type="GO" id="GO:0003684">
    <property type="term" value="F:damaged DNA binding"/>
    <property type="evidence" value="ECO:0007669"/>
    <property type="project" value="InterPro"/>
</dbReference>
<dbReference type="GO" id="GO:0006281">
    <property type="term" value="P:DNA repair"/>
    <property type="evidence" value="ECO:0007669"/>
    <property type="project" value="UniProtKB-KW"/>
</dbReference>
<keyword evidence="9" id="KW-0460">Magnesium</keyword>
<dbReference type="Gene3D" id="1.10.150.810">
    <property type="match status" value="2"/>
</dbReference>
<dbReference type="PANTHER" id="PTHR11076:SF33">
    <property type="entry name" value="DNA POLYMERASE KAPPA"/>
    <property type="match status" value="1"/>
</dbReference>
<evidence type="ECO:0000256" key="7">
    <source>
        <dbReference type="ARBA" id="ARBA00022723"/>
    </source>
</evidence>
<dbReference type="Gene3D" id="3.30.160.60">
    <property type="entry name" value="Classic Zinc Finger"/>
    <property type="match status" value="1"/>
</dbReference>
<evidence type="ECO:0000256" key="4">
    <source>
        <dbReference type="ARBA" id="ARBA00022679"/>
    </source>
</evidence>
<dbReference type="CDD" id="cd03586">
    <property type="entry name" value="PolY_Pol_IV_kappa"/>
    <property type="match status" value="1"/>
</dbReference>
<dbReference type="GO" id="GO:0005634">
    <property type="term" value="C:nucleus"/>
    <property type="evidence" value="ECO:0007669"/>
    <property type="project" value="TreeGrafter"/>
</dbReference>
<dbReference type="HAMAP" id="MF_01113">
    <property type="entry name" value="DNApol_IV"/>
    <property type="match status" value="1"/>
</dbReference>
<keyword evidence="7" id="KW-0479">Metal-binding</keyword>
<dbReference type="Gene3D" id="3.40.1170.60">
    <property type="match status" value="1"/>
</dbReference>
<comment type="catalytic activity">
    <reaction evidence="12">
        <text>DNA(n) + a 2'-deoxyribonucleoside 5'-triphosphate = DNA(n+1) + diphosphate</text>
        <dbReference type="Rhea" id="RHEA:22508"/>
        <dbReference type="Rhea" id="RHEA-COMP:17339"/>
        <dbReference type="Rhea" id="RHEA-COMP:17340"/>
        <dbReference type="ChEBI" id="CHEBI:33019"/>
        <dbReference type="ChEBI" id="CHEBI:61560"/>
        <dbReference type="ChEBI" id="CHEBI:173112"/>
        <dbReference type="EC" id="2.7.7.7"/>
    </reaction>
</comment>
<dbReference type="GO" id="GO:0006260">
    <property type="term" value="P:DNA replication"/>
    <property type="evidence" value="ECO:0007669"/>
    <property type="project" value="UniProtKB-KW"/>
</dbReference>
<keyword evidence="10" id="KW-0239">DNA-directed DNA polymerase</keyword>
<dbReference type="GO" id="GO:0070987">
    <property type="term" value="P:error-free translesion synthesis"/>
    <property type="evidence" value="ECO:0007669"/>
    <property type="project" value="UniProtKB-ARBA"/>
</dbReference>
<dbReference type="InterPro" id="IPR017961">
    <property type="entry name" value="DNA_pol_Y-fam_little_finger"/>
</dbReference>
<evidence type="ECO:0000256" key="11">
    <source>
        <dbReference type="ARBA" id="ARBA00023204"/>
    </source>
</evidence>
<dbReference type="FunFam" id="1.10.150.810:FF:000003">
    <property type="entry name" value="DNA polymerase kappa subunit"/>
    <property type="match status" value="1"/>
</dbReference>
<evidence type="ECO:0000256" key="5">
    <source>
        <dbReference type="ARBA" id="ARBA00022695"/>
    </source>
</evidence>
<dbReference type="Proteomes" id="UP000246991">
    <property type="component" value="Unassembled WGS sequence"/>
</dbReference>
<evidence type="ECO:0000256" key="13">
    <source>
        <dbReference type="SAM" id="MobiDB-lite"/>
    </source>
</evidence>
<dbReference type="InterPro" id="IPR050116">
    <property type="entry name" value="DNA_polymerase-Y"/>
</dbReference>
<dbReference type="STRING" id="42249.A0A317SBV0"/>
<feature type="region of interest" description="Disordered" evidence="13">
    <location>
        <begin position="1"/>
        <end position="25"/>
    </location>
</feature>
<dbReference type="Pfam" id="PF11798">
    <property type="entry name" value="IMS_HHH"/>
    <property type="match status" value="1"/>
</dbReference>
<dbReference type="GO" id="GO:0042276">
    <property type="term" value="P:error-prone translesion synthesis"/>
    <property type="evidence" value="ECO:0007669"/>
    <property type="project" value="TreeGrafter"/>
</dbReference>
<reference evidence="15 16" key="1">
    <citation type="submission" date="2018-03" db="EMBL/GenBank/DDBJ databases">
        <title>Genomes of Pezizomycetes fungi and the evolution of truffles.</title>
        <authorList>
            <person name="Murat C."/>
            <person name="Payen T."/>
            <person name="Noel B."/>
            <person name="Kuo A."/>
            <person name="Martin F.M."/>
        </authorList>
    </citation>
    <scope>NUCLEOTIDE SEQUENCE [LARGE SCALE GENOMIC DNA]</scope>
    <source>
        <strain evidence="15">091103-1</strain>
    </source>
</reference>
<dbReference type="Pfam" id="PF11799">
    <property type="entry name" value="IMS_C"/>
    <property type="match status" value="1"/>
</dbReference>
<keyword evidence="5" id="KW-0548">Nucleotidyltransferase</keyword>
<dbReference type="InterPro" id="IPR043128">
    <property type="entry name" value="Rev_trsase/Diguanyl_cyclase"/>
</dbReference>
<dbReference type="FunFam" id="3.30.1490.100:FF:000004">
    <property type="entry name" value="DNA polymerase IV"/>
    <property type="match status" value="1"/>
</dbReference>
<dbReference type="PANTHER" id="PTHR11076">
    <property type="entry name" value="DNA REPAIR POLYMERASE UMUC / TRANSFERASE FAMILY MEMBER"/>
    <property type="match status" value="1"/>
</dbReference>
<dbReference type="OrthoDB" id="1747274at2759"/>
<evidence type="ECO:0000256" key="2">
    <source>
        <dbReference type="ARBA" id="ARBA00012417"/>
    </source>
</evidence>
<evidence type="ECO:0000256" key="10">
    <source>
        <dbReference type="ARBA" id="ARBA00022932"/>
    </source>
</evidence>
<keyword evidence="16" id="KW-1185">Reference proteome</keyword>
<dbReference type="Gene3D" id="3.30.1490.100">
    <property type="entry name" value="DNA polymerase, Y-family, little finger domain"/>
    <property type="match status" value="1"/>
</dbReference>
<dbReference type="EC" id="2.7.7.7" evidence="2"/>
<feature type="domain" description="UmuC" evidence="14">
    <location>
        <begin position="109"/>
        <end position="289"/>
    </location>
</feature>
<dbReference type="InterPro" id="IPR001126">
    <property type="entry name" value="UmuC"/>
</dbReference>
<dbReference type="NCBIfam" id="NF002677">
    <property type="entry name" value="PRK02406.1"/>
    <property type="match status" value="1"/>
</dbReference>
<comment type="caution">
    <text evidence="15">The sequence shown here is derived from an EMBL/GenBank/DDBJ whole genome shotgun (WGS) entry which is preliminary data.</text>
</comment>
<dbReference type="EMBL" id="PYWC01000126">
    <property type="protein sequence ID" value="PWW71973.1"/>
    <property type="molecule type" value="Genomic_DNA"/>
</dbReference>
<evidence type="ECO:0000313" key="15">
    <source>
        <dbReference type="EMBL" id="PWW71973.1"/>
    </source>
</evidence>
<dbReference type="AlphaFoldDB" id="A0A317SBV0"/>
<evidence type="ECO:0000313" key="16">
    <source>
        <dbReference type="Proteomes" id="UP000246991"/>
    </source>
</evidence>
<evidence type="ECO:0000256" key="8">
    <source>
        <dbReference type="ARBA" id="ARBA00022763"/>
    </source>
</evidence>
<name>A0A317SBV0_9PEZI</name>
<dbReference type="PROSITE" id="PS50173">
    <property type="entry name" value="UMUC"/>
    <property type="match status" value="1"/>
</dbReference>
<dbReference type="InterPro" id="IPR036775">
    <property type="entry name" value="DNA_pol_Y-fam_lit_finger_sf"/>
</dbReference>
<sequence>MSSGDDKPPPAAEETGHTSLRHSLLGPSLLKAGQDKVDQRKVGEIIYNASKGSKFFKHEEKKDEQLTKRIEIILRRKKHMESLDLSSQIRRVDEEISALEASRDLSQIIVHVDCDAFYASVEELDRPELKEVPMAVGGGVLTTCNYKAREFGVRSGMAGYIAKQLCPQLVFIPLSFHKYTAKAEQIREILVKYDGRYEAASVDEAFLNVTGYLEDHKDLTPDQVVEQIRREVLEHTKISVSAGIAPNARLAKVASNQNKPNGQFCIPSDRQAVMHFMRTLPVRKVNGVGRVFERELDAVGVKTWGDVFALRGILSKLFSEKAWSFLLNCYLGLGRTYIHPVAEYGRKSLGTESTFRDLSGPGPLREKLRSTARELEKDLLAADLAGRTITVKVKLHTYQVHSRQKALHRAISSAEDLYNHALPLLQELEGEFQPLKIRLMGLRVTQLSKHEHGQAGEGEGEEGPPTKLQRPNAQIDDGEAGWEVWPEESLDGLLPSGHLSQEVQDGEQLAIEEAIKASLSMPTGDIPRDPAPPPKMAASGERWECPICARSLPADDAVFNQHVDFCLSRETIREVVQESAGARMVKERERDAKTRLGRPESRCGGMDRYFLKLQ</sequence>
<comment type="similarity">
    <text evidence="1">Belongs to the DNA polymerase type-Y family.</text>
</comment>
<feature type="region of interest" description="Disordered" evidence="13">
    <location>
        <begin position="449"/>
        <end position="470"/>
    </location>
</feature>
<keyword evidence="8" id="KW-0227">DNA damage</keyword>
<dbReference type="GO" id="GO:0003887">
    <property type="term" value="F:DNA-directed DNA polymerase activity"/>
    <property type="evidence" value="ECO:0007669"/>
    <property type="project" value="UniProtKB-KW"/>
</dbReference>
<keyword evidence="4" id="KW-0808">Transferase</keyword>
<evidence type="ECO:0000256" key="12">
    <source>
        <dbReference type="ARBA" id="ARBA00049244"/>
    </source>
</evidence>
<organism evidence="15 16">
    <name type="scientific">Tuber magnatum</name>
    <name type="common">white Piedmont truffle</name>
    <dbReference type="NCBI Taxonomy" id="42249"/>
    <lineage>
        <taxon>Eukaryota</taxon>
        <taxon>Fungi</taxon>
        <taxon>Dikarya</taxon>
        <taxon>Ascomycota</taxon>
        <taxon>Pezizomycotina</taxon>
        <taxon>Pezizomycetes</taxon>
        <taxon>Pezizales</taxon>
        <taxon>Tuberaceae</taxon>
        <taxon>Tuber</taxon>
    </lineage>
</organism>
<dbReference type="SUPFAM" id="SSF56672">
    <property type="entry name" value="DNA/RNA polymerases"/>
    <property type="match status" value="1"/>
</dbReference>
<keyword evidence="6" id="KW-0235">DNA replication</keyword>
<proteinExistence type="inferred from homology"/>
<accession>A0A317SBV0</accession>
<evidence type="ECO:0000256" key="9">
    <source>
        <dbReference type="ARBA" id="ARBA00022842"/>
    </source>
</evidence>
<evidence type="ECO:0000259" key="14">
    <source>
        <dbReference type="PROSITE" id="PS50173"/>
    </source>
</evidence>